<accession>A0ABQ6CVQ0</accession>
<dbReference type="Proteomes" id="UP001156882">
    <property type="component" value="Unassembled WGS sequence"/>
</dbReference>
<feature type="signal peptide" evidence="1">
    <location>
        <begin position="1"/>
        <end position="22"/>
    </location>
</feature>
<protein>
    <recommendedName>
        <fullName evidence="4">Sel1 repeat family protein</fullName>
    </recommendedName>
</protein>
<keyword evidence="1" id="KW-0732">Signal</keyword>
<dbReference type="PANTHER" id="PTHR11102">
    <property type="entry name" value="SEL-1-LIKE PROTEIN"/>
    <property type="match status" value="1"/>
</dbReference>
<keyword evidence="3" id="KW-1185">Reference proteome</keyword>
<dbReference type="PANTHER" id="PTHR11102:SF160">
    <property type="entry name" value="ERAD-ASSOCIATED E3 UBIQUITIN-PROTEIN LIGASE COMPONENT HRD3"/>
    <property type="match status" value="1"/>
</dbReference>
<sequence>MKLWLLPITAMFILCDVVVSHADPFEEYRNGHYQAAVKQWQAKAEQGDVRSESALAGMYYQGKGVEQNIGLALQWYEKAASQGDAVAQSQLAVIYEAGYVVPKDMVKARYWYQKVADGNSYMARFAAATMRELHNP</sequence>
<comment type="caution">
    <text evidence="2">The sequence shown here is derived from an EMBL/GenBank/DDBJ whole genome shotgun (WGS) entry which is preliminary data.</text>
</comment>
<evidence type="ECO:0000313" key="2">
    <source>
        <dbReference type="EMBL" id="GLS23880.1"/>
    </source>
</evidence>
<organism evidence="2 3">
    <name type="scientific">Labrys miyagiensis</name>
    <dbReference type="NCBI Taxonomy" id="346912"/>
    <lineage>
        <taxon>Bacteria</taxon>
        <taxon>Pseudomonadati</taxon>
        <taxon>Pseudomonadota</taxon>
        <taxon>Alphaproteobacteria</taxon>
        <taxon>Hyphomicrobiales</taxon>
        <taxon>Xanthobacteraceae</taxon>
        <taxon>Labrys</taxon>
    </lineage>
</organism>
<dbReference type="InterPro" id="IPR050767">
    <property type="entry name" value="Sel1_AlgK"/>
</dbReference>
<proteinExistence type="predicted"/>
<dbReference type="SUPFAM" id="SSF81901">
    <property type="entry name" value="HCP-like"/>
    <property type="match status" value="1"/>
</dbReference>
<dbReference type="EMBL" id="BSPC01000088">
    <property type="protein sequence ID" value="GLS23880.1"/>
    <property type="molecule type" value="Genomic_DNA"/>
</dbReference>
<dbReference type="RefSeq" id="WP_284316806.1">
    <property type="nucleotide sequence ID" value="NZ_BSPC01000088.1"/>
</dbReference>
<feature type="chain" id="PRO_5045277416" description="Sel1 repeat family protein" evidence="1">
    <location>
        <begin position="23"/>
        <end position="136"/>
    </location>
</feature>
<evidence type="ECO:0000256" key="1">
    <source>
        <dbReference type="SAM" id="SignalP"/>
    </source>
</evidence>
<name>A0ABQ6CVQ0_9HYPH</name>
<reference evidence="3" key="1">
    <citation type="journal article" date="2019" name="Int. J. Syst. Evol. Microbiol.">
        <title>The Global Catalogue of Microorganisms (GCM) 10K type strain sequencing project: providing services to taxonomists for standard genome sequencing and annotation.</title>
        <authorList>
            <consortium name="The Broad Institute Genomics Platform"/>
            <consortium name="The Broad Institute Genome Sequencing Center for Infectious Disease"/>
            <person name="Wu L."/>
            <person name="Ma J."/>
        </authorList>
    </citation>
    <scope>NUCLEOTIDE SEQUENCE [LARGE SCALE GENOMIC DNA]</scope>
    <source>
        <strain evidence="3">NBRC 101365</strain>
    </source>
</reference>
<evidence type="ECO:0008006" key="4">
    <source>
        <dbReference type="Google" id="ProtNLM"/>
    </source>
</evidence>
<dbReference type="Gene3D" id="1.25.40.10">
    <property type="entry name" value="Tetratricopeptide repeat domain"/>
    <property type="match status" value="1"/>
</dbReference>
<evidence type="ECO:0000313" key="3">
    <source>
        <dbReference type="Proteomes" id="UP001156882"/>
    </source>
</evidence>
<dbReference type="Pfam" id="PF08238">
    <property type="entry name" value="Sel1"/>
    <property type="match status" value="2"/>
</dbReference>
<gene>
    <name evidence="2" type="ORF">GCM10007874_69010</name>
</gene>
<dbReference type="InterPro" id="IPR006597">
    <property type="entry name" value="Sel1-like"/>
</dbReference>
<dbReference type="InterPro" id="IPR011990">
    <property type="entry name" value="TPR-like_helical_dom_sf"/>
</dbReference>
<dbReference type="SMART" id="SM00671">
    <property type="entry name" value="SEL1"/>
    <property type="match status" value="2"/>
</dbReference>